<feature type="binding site" description="covalent" evidence="8">
    <location>
        <position position="223"/>
    </location>
    <ligand>
        <name>heme c</name>
        <dbReference type="ChEBI" id="CHEBI:61717"/>
        <label>2</label>
    </ligand>
</feature>
<dbReference type="InterPro" id="IPR051395">
    <property type="entry name" value="Cytochrome_c_Peroxidase/MauG"/>
</dbReference>
<keyword evidence="7 9" id="KW-0408">Iron</keyword>
<reference evidence="11 12" key="1">
    <citation type="submission" date="2019-07" db="EMBL/GenBank/DDBJ databases">
        <title>Whole genome shotgun sequence of Vibrio sagamiensis NBRC 104589.</title>
        <authorList>
            <person name="Hosoyama A."/>
            <person name="Uohara A."/>
            <person name="Ohji S."/>
            <person name="Ichikawa N."/>
        </authorList>
    </citation>
    <scope>NUCLEOTIDE SEQUENCE [LARGE SCALE GENOMIC DNA]</scope>
    <source>
        <strain evidence="11 12">NBRC 104589</strain>
    </source>
</reference>
<dbReference type="InterPro" id="IPR004852">
    <property type="entry name" value="Di-haem_cyt_c_peroxidsae"/>
</dbReference>
<evidence type="ECO:0000256" key="6">
    <source>
        <dbReference type="ARBA" id="ARBA00023002"/>
    </source>
</evidence>
<dbReference type="PIRSF" id="PIRSF000294">
    <property type="entry name" value="Cytochrome-c_peroxidase"/>
    <property type="match status" value="1"/>
</dbReference>
<keyword evidence="11" id="KW-0575">Peroxidase</keyword>
<keyword evidence="2 8" id="KW-0349">Heme</keyword>
<comment type="PTM">
    <text evidence="8">Binds 2 heme groups per subunit.</text>
</comment>
<evidence type="ECO:0000256" key="3">
    <source>
        <dbReference type="ARBA" id="ARBA00022723"/>
    </source>
</evidence>
<dbReference type="PANTHER" id="PTHR30600">
    <property type="entry name" value="CYTOCHROME C PEROXIDASE-RELATED"/>
    <property type="match status" value="1"/>
</dbReference>
<dbReference type="GO" id="GO:0042597">
    <property type="term" value="C:periplasmic space"/>
    <property type="evidence" value="ECO:0007669"/>
    <property type="project" value="UniProtKB-SubCell"/>
</dbReference>
<sequence>MLVLVLLLVVINRYPVSPKVTVLDDFSAPFVFGHFTVPKDNPLTNEGVKLGRRLFYDPILSGSNQISCAHCHQQSRAFTDGMVRSLGASGMPLPFNTPTLANLMWGPQHFFWDGRSPSLEQQALLPITNPDEMNQDLDELMTELKRIEEYRQLFSQAYGEINQQNIAKALSAFQRTLVSANSKYDQFLAGTVILSAEEELGRKLFMAHPDVKASLRGGNCIDCHSQFLTGGFDTQYDGFSNNGLDEEQHLLPGLMAVTGKAEHKGLFKVPTLRNIALTAPYMHDGRFQSLEEVLDHYNQGIKLSSTLSPLIVEADNQQQTLDYQPSLNLSEKEKQAIIAFLHTLTDESFITDPKLSNPFIEEVQP</sequence>
<evidence type="ECO:0000256" key="7">
    <source>
        <dbReference type="ARBA" id="ARBA00023004"/>
    </source>
</evidence>
<evidence type="ECO:0000256" key="8">
    <source>
        <dbReference type="PIRSR" id="PIRSR000294-1"/>
    </source>
</evidence>
<dbReference type="InterPro" id="IPR026259">
    <property type="entry name" value="MauG/Cytc_peroxidase"/>
</dbReference>
<keyword evidence="5" id="KW-0574">Periplasm</keyword>
<name>A0A511QJ44_9VIBR</name>
<evidence type="ECO:0000313" key="11">
    <source>
        <dbReference type="EMBL" id="GEM77299.1"/>
    </source>
</evidence>
<feature type="binding site" description="covalent" evidence="8">
    <location>
        <position position="68"/>
    </location>
    <ligand>
        <name>heme c</name>
        <dbReference type="ChEBI" id="CHEBI:61717"/>
        <label>1</label>
    </ligand>
</feature>
<keyword evidence="6" id="KW-0560">Oxidoreductase</keyword>
<dbReference type="PROSITE" id="PS51007">
    <property type="entry name" value="CYTC"/>
    <property type="match status" value="1"/>
</dbReference>
<evidence type="ECO:0000256" key="5">
    <source>
        <dbReference type="ARBA" id="ARBA00022764"/>
    </source>
</evidence>
<dbReference type="GO" id="GO:0009055">
    <property type="term" value="F:electron transfer activity"/>
    <property type="evidence" value="ECO:0007669"/>
    <property type="project" value="InterPro"/>
</dbReference>
<evidence type="ECO:0000259" key="10">
    <source>
        <dbReference type="PROSITE" id="PS51007"/>
    </source>
</evidence>
<keyword evidence="3 9" id="KW-0479">Metal-binding</keyword>
<dbReference type="PANTHER" id="PTHR30600:SF10">
    <property type="entry name" value="BLL6722 PROTEIN"/>
    <property type="match status" value="1"/>
</dbReference>
<dbReference type="InterPro" id="IPR036909">
    <property type="entry name" value="Cyt_c-like_dom_sf"/>
</dbReference>
<dbReference type="SUPFAM" id="SSF46626">
    <property type="entry name" value="Cytochrome c"/>
    <property type="match status" value="2"/>
</dbReference>
<gene>
    <name evidence="11" type="primary">mauG</name>
    <name evidence="11" type="ORF">VSA01S_34110</name>
</gene>
<comment type="caution">
    <text evidence="11">The sequence shown here is derived from an EMBL/GenBank/DDBJ whole genome shotgun (WGS) entry which is preliminary data.</text>
</comment>
<dbReference type="GO" id="GO:0004130">
    <property type="term" value="F:cytochrome-c peroxidase activity"/>
    <property type="evidence" value="ECO:0007669"/>
    <property type="project" value="TreeGrafter"/>
</dbReference>
<dbReference type="AlphaFoldDB" id="A0A511QJ44"/>
<feature type="binding site" description="axial binding residue" evidence="9">
    <location>
        <position position="224"/>
    </location>
    <ligand>
        <name>heme c</name>
        <dbReference type="ChEBI" id="CHEBI:61717"/>
        <label>2</label>
    </ligand>
    <ligandPart>
        <name>Fe</name>
        <dbReference type="ChEBI" id="CHEBI:18248"/>
    </ligandPart>
</feature>
<evidence type="ECO:0000256" key="2">
    <source>
        <dbReference type="ARBA" id="ARBA00022617"/>
    </source>
</evidence>
<dbReference type="GO" id="GO:0020037">
    <property type="term" value="F:heme binding"/>
    <property type="evidence" value="ECO:0007669"/>
    <property type="project" value="InterPro"/>
</dbReference>
<keyword evidence="12" id="KW-1185">Reference proteome</keyword>
<evidence type="ECO:0000313" key="12">
    <source>
        <dbReference type="Proteomes" id="UP000321922"/>
    </source>
</evidence>
<proteinExistence type="predicted"/>
<dbReference type="Pfam" id="PF03150">
    <property type="entry name" value="CCP_MauG"/>
    <property type="match status" value="1"/>
</dbReference>
<dbReference type="EMBL" id="BJXJ01000047">
    <property type="protein sequence ID" value="GEM77299.1"/>
    <property type="molecule type" value="Genomic_DNA"/>
</dbReference>
<evidence type="ECO:0000256" key="1">
    <source>
        <dbReference type="ARBA" id="ARBA00004418"/>
    </source>
</evidence>
<dbReference type="GO" id="GO:0046872">
    <property type="term" value="F:metal ion binding"/>
    <property type="evidence" value="ECO:0007669"/>
    <property type="project" value="UniProtKB-KW"/>
</dbReference>
<accession>A0A511QJ44</accession>
<comment type="subcellular location">
    <subcellularLocation>
        <location evidence="1">Periplasm</location>
    </subcellularLocation>
</comment>
<evidence type="ECO:0000256" key="9">
    <source>
        <dbReference type="PIRSR" id="PIRSR000294-2"/>
    </source>
</evidence>
<feature type="binding site" description="covalent" evidence="8">
    <location>
        <position position="71"/>
    </location>
    <ligand>
        <name>heme c</name>
        <dbReference type="ChEBI" id="CHEBI:61717"/>
        <label>1</label>
    </ligand>
</feature>
<dbReference type="Proteomes" id="UP000321922">
    <property type="component" value="Unassembled WGS sequence"/>
</dbReference>
<organism evidence="11 12">
    <name type="scientific">Vibrio sagamiensis NBRC 104589</name>
    <dbReference type="NCBI Taxonomy" id="1219064"/>
    <lineage>
        <taxon>Bacteria</taxon>
        <taxon>Pseudomonadati</taxon>
        <taxon>Pseudomonadota</taxon>
        <taxon>Gammaproteobacteria</taxon>
        <taxon>Vibrionales</taxon>
        <taxon>Vibrionaceae</taxon>
        <taxon>Vibrio</taxon>
    </lineage>
</organism>
<feature type="binding site" description="covalent" evidence="8">
    <location>
        <position position="220"/>
    </location>
    <ligand>
        <name>heme c</name>
        <dbReference type="ChEBI" id="CHEBI:61717"/>
        <label>2</label>
    </ligand>
</feature>
<feature type="domain" description="Cytochrome c" evidence="10">
    <location>
        <begin position="196"/>
        <end position="345"/>
    </location>
</feature>
<keyword evidence="4" id="KW-0732">Signal</keyword>
<comment type="cofactor">
    <cofactor evidence="8">
        <name>heme</name>
        <dbReference type="ChEBI" id="CHEBI:30413"/>
    </cofactor>
    <text evidence="8">Binds 2 heme groups.</text>
</comment>
<protein>
    <submittedName>
        <fullName evidence="11">Cytochrome-c peroxidase</fullName>
    </submittedName>
</protein>
<feature type="binding site" description="axial binding residue" evidence="9">
    <location>
        <position position="72"/>
    </location>
    <ligand>
        <name>heme c</name>
        <dbReference type="ChEBI" id="CHEBI:61717"/>
        <label>1</label>
    </ligand>
    <ligandPart>
        <name>Fe</name>
        <dbReference type="ChEBI" id="CHEBI:18248"/>
    </ligandPart>
</feature>
<evidence type="ECO:0000256" key="4">
    <source>
        <dbReference type="ARBA" id="ARBA00022729"/>
    </source>
</evidence>
<dbReference type="InterPro" id="IPR009056">
    <property type="entry name" value="Cyt_c-like_dom"/>
</dbReference>
<dbReference type="Gene3D" id="1.10.760.10">
    <property type="entry name" value="Cytochrome c-like domain"/>
    <property type="match status" value="2"/>
</dbReference>